<proteinExistence type="predicted"/>
<dbReference type="Proteomes" id="UP000325434">
    <property type="component" value="Unassembled WGS sequence"/>
</dbReference>
<dbReference type="EMBL" id="ML734770">
    <property type="protein sequence ID" value="KAB8240186.1"/>
    <property type="molecule type" value="Genomic_DNA"/>
</dbReference>
<organism evidence="1">
    <name type="scientific">Aspergillus flavus</name>
    <dbReference type="NCBI Taxonomy" id="5059"/>
    <lineage>
        <taxon>Eukaryota</taxon>
        <taxon>Fungi</taxon>
        <taxon>Dikarya</taxon>
        <taxon>Ascomycota</taxon>
        <taxon>Pezizomycotina</taxon>
        <taxon>Eurotiomycetes</taxon>
        <taxon>Eurotiomycetidae</taxon>
        <taxon>Eurotiales</taxon>
        <taxon>Aspergillaceae</taxon>
        <taxon>Aspergillus</taxon>
        <taxon>Aspergillus subgen. Circumdati</taxon>
    </lineage>
</organism>
<sequence length="98" mass="11488">MHTYTLKKFQTAFNLDVEVNLSVKLPTQYSDRLNHMRSDVDTTTSHEEDIRISVRASDPSRRSFPYCRRCQTILSHRIPCFHVAFLKPVSIYKANLLM</sequence>
<accession>A0A5N6GCR0</accession>
<evidence type="ECO:0000313" key="1">
    <source>
        <dbReference type="EMBL" id="KAB8240186.1"/>
    </source>
</evidence>
<name>A0A5N6GCR0_ASPFL</name>
<reference evidence="1" key="1">
    <citation type="submission" date="2019-04" db="EMBL/GenBank/DDBJ databases">
        <title>Friends and foes A comparative genomics study of 23 Aspergillus species from section Flavi.</title>
        <authorList>
            <consortium name="DOE Joint Genome Institute"/>
            <person name="Kjaerbolling I."/>
            <person name="Vesth T."/>
            <person name="Frisvad J.C."/>
            <person name="Nybo J.L."/>
            <person name="Theobald S."/>
            <person name="Kildgaard S."/>
            <person name="Isbrandt T."/>
            <person name="Kuo A."/>
            <person name="Sato A."/>
            <person name="Lyhne E.K."/>
            <person name="Kogle M.E."/>
            <person name="Wiebenga A."/>
            <person name="Kun R.S."/>
            <person name="Lubbers R.J."/>
            <person name="Makela M.R."/>
            <person name="Barry K."/>
            <person name="Chovatia M."/>
            <person name="Clum A."/>
            <person name="Daum C."/>
            <person name="Haridas S."/>
            <person name="He G."/>
            <person name="LaButti K."/>
            <person name="Lipzen A."/>
            <person name="Mondo S."/>
            <person name="Riley R."/>
            <person name="Salamov A."/>
            <person name="Simmons B.A."/>
            <person name="Magnuson J.K."/>
            <person name="Henrissat B."/>
            <person name="Mortensen U.H."/>
            <person name="Larsen T.O."/>
            <person name="Devries R.P."/>
            <person name="Grigoriev I.V."/>
            <person name="Machida M."/>
            <person name="Baker S.E."/>
            <person name="Andersen M.R."/>
        </authorList>
    </citation>
    <scope>NUCLEOTIDE SEQUENCE [LARGE SCALE GENOMIC DNA]</scope>
    <source>
        <strain evidence="1">CBS 121.62</strain>
    </source>
</reference>
<protein>
    <submittedName>
        <fullName evidence="1">Uncharacterized protein</fullName>
    </submittedName>
</protein>
<gene>
    <name evidence="1" type="ORF">BDV35DRAFT_374364</name>
</gene>
<dbReference type="AlphaFoldDB" id="A0A5N6GCR0"/>